<dbReference type="InterPro" id="IPR029058">
    <property type="entry name" value="AB_hydrolase_fold"/>
</dbReference>
<dbReference type="EMBL" id="JH668352">
    <property type="protein sequence ID" value="KAG6448084.1"/>
    <property type="molecule type" value="Genomic_DNA"/>
</dbReference>
<keyword evidence="9" id="KW-1185">Reference proteome</keyword>
<dbReference type="InterPro" id="IPR013818">
    <property type="entry name" value="Lipase"/>
</dbReference>
<protein>
    <submittedName>
        <fullName evidence="8">Esterase</fullName>
    </submittedName>
</protein>
<evidence type="ECO:0000256" key="2">
    <source>
        <dbReference type="ARBA" id="ARBA00010701"/>
    </source>
</evidence>
<evidence type="ECO:0000313" key="7">
    <source>
        <dbReference type="EMBL" id="KAG6448084.1"/>
    </source>
</evidence>
<dbReference type="EMBL" id="ON929113">
    <property type="protein sequence ID" value="UXP71895.1"/>
    <property type="molecule type" value="mRNA"/>
</dbReference>
<feature type="signal peptide" evidence="5">
    <location>
        <begin position="1"/>
        <end position="16"/>
    </location>
</feature>
<organism evidence="7 9">
    <name type="scientific">Manduca sexta</name>
    <name type="common">Tobacco hawkmoth</name>
    <name type="synonym">Tobacco hornworm</name>
    <dbReference type="NCBI Taxonomy" id="7130"/>
    <lineage>
        <taxon>Eukaryota</taxon>
        <taxon>Metazoa</taxon>
        <taxon>Ecdysozoa</taxon>
        <taxon>Arthropoda</taxon>
        <taxon>Hexapoda</taxon>
        <taxon>Insecta</taxon>
        <taxon>Pterygota</taxon>
        <taxon>Neoptera</taxon>
        <taxon>Endopterygota</taxon>
        <taxon>Lepidoptera</taxon>
        <taxon>Glossata</taxon>
        <taxon>Ditrysia</taxon>
        <taxon>Bombycoidea</taxon>
        <taxon>Sphingidae</taxon>
        <taxon>Sphinginae</taxon>
        <taxon>Sphingini</taxon>
        <taxon>Manduca</taxon>
    </lineage>
</organism>
<reference evidence="7" key="2">
    <citation type="submission" date="2020-12" db="EMBL/GenBank/DDBJ databases">
        <authorList>
            <person name="Kanost M."/>
        </authorList>
    </citation>
    <scope>NUCLEOTIDE SEQUENCE</scope>
</reference>
<keyword evidence="5" id="KW-0732">Signal</keyword>
<evidence type="ECO:0000256" key="4">
    <source>
        <dbReference type="RuleBase" id="RU004262"/>
    </source>
</evidence>
<comment type="similarity">
    <text evidence="2 4">Belongs to the AB hydrolase superfamily. Lipase family.</text>
</comment>
<dbReference type="OrthoDB" id="199913at2759"/>
<reference evidence="8" key="3">
    <citation type="journal article" date="2022" name="Insect Sci.">
        <title>Genome-wide identification, classification, and expression profiling of serine esterases and other esterase-related proteins in the tobacco hornworm, Manduca sexta.</title>
        <authorList>
            <person name="Miao Z."/>
            <person name="Xiong C."/>
            <person name="Cao X."/>
            <person name="Shan T."/>
            <person name="Jin Q."/>
            <person name="Jiang H."/>
        </authorList>
    </citation>
    <scope>NUCLEOTIDE SEQUENCE</scope>
    <source>
        <strain evidence="8">NL21</strain>
    </source>
</reference>
<evidence type="ECO:0000259" key="6">
    <source>
        <dbReference type="Pfam" id="PF00151"/>
    </source>
</evidence>
<evidence type="ECO:0000256" key="5">
    <source>
        <dbReference type="SAM" id="SignalP"/>
    </source>
</evidence>
<dbReference type="InterPro" id="IPR000734">
    <property type="entry name" value="TAG_lipase"/>
</dbReference>
<dbReference type="GO" id="GO:0016298">
    <property type="term" value="F:lipase activity"/>
    <property type="evidence" value="ECO:0007669"/>
    <property type="project" value="InterPro"/>
</dbReference>
<feature type="domain" description="Lipase" evidence="6">
    <location>
        <begin position="82"/>
        <end position="327"/>
    </location>
</feature>
<dbReference type="Pfam" id="PF00151">
    <property type="entry name" value="Lipase"/>
    <property type="match status" value="1"/>
</dbReference>
<evidence type="ECO:0000313" key="8">
    <source>
        <dbReference type="EMBL" id="UXP71895.1"/>
    </source>
</evidence>
<proteinExistence type="evidence at transcript level"/>
<dbReference type="GO" id="GO:0005615">
    <property type="term" value="C:extracellular space"/>
    <property type="evidence" value="ECO:0007669"/>
    <property type="project" value="TreeGrafter"/>
</dbReference>
<name>A0A922CJC7_MANSE</name>
<dbReference type="SUPFAM" id="SSF53474">
    <property type="entry name" value="alpha/beta-Hydrolases"/>
    <property type="match status" value="1"/>
</dbReference>
<evidence type="ECO:0000256" key="1">
    <source>
        <dbReference type="ARBA" id="ARBA00004613"/>
    </source>
</evidence>
<reference evidence="7" key="1">
    <citation type="journal article" date="2016" name="Insect Biochem. Mol. Biol.">
        <title>Multifaceted biological insights from a draft genome sequence of the tobacco hornworm moth, Manduca sexta.</title>
        <authorList>
            <person name="Kanost M.R."/>
            <person name="Arrese E.L."/>
            <person name="Cao X."/>
            <person name="Chen Y.R."/>
            <person name="Chellapilla S."/>
            <person name="Goldsmith M.R."/>
            <person name="Grosse-Wilde E."/>
            <person name="Heckel D.G."/>
            <person name="Herndon N."/>
            <person name="Jiang H."/>
            <person name="Papanicolaou A."/>
            <person name="Qu J."/>
            <person name="Soulages J.L."/>
            <person name="Vogel H."/>
            <person name="Walters J."/>
            <person name="Waterhouse R.M."/>
            <person name="Ahn S.J."/>
            <person name="Almeida F.C."/>
            <person name="An C."/>
            <person name="Aqrawi P."/>
            <person name="Bretschneider A."/>
            <person name="Bryant W.B."/>
            <person name="Bucks S."/>
            <person name="Chao H."/>
            <person name="Chevignon G."/>
            <person name="Christen J.M."/>
            <person name="Clarke D.F."/>
            <person name="Dittmer N.T."/>
            <person name="Ferguson L.C.F."/>
            <person name="Garavelou S."/>
            <person name="Gordon K.H.J."/>
            <person name="Gunaratna R.T."/>
            <person name="Han Y."/>
            <person name="Hauser F."/>
            <person name="He Y."/>
            <person name="Heidel-Fischer H."/>
            <person name="Hirsh A."/>
            <person name="Hu Y."/>
            <person name="Jiang H."/>
            <person name="Kalra D."/>
            <person name="Klinner C."/>
            <person name="Konig C."/>
            <person name="Kovar C."/>
            <person name="Kroll A.R."/>
            <person name="Kuwar S.S."/>
            <person name="Lee S.L."/>
            <person name="Lehman R."/>
            <person name="Li K."/>
            <person name="Li Z."/>
            <person name="Liang H."/>
            <person name="Lovelace S."/>
            <person name="Lu Z."/>
            <person name="Mansfield J.H."/>
            <person name="McCulloch K.J."/>
            <person name="Mathew T."/>
            <person name="Morton B."/>
            <person name="Muzny D.M."/>
            <person name="Neunemann D."/>
            <person name="Ongeri F."/>
            <person name="Pauchet Y."/>
            <person name="Pu L.L."/>
            <person name="Pyrousis I."/>
            <person name="Rao X.J."/>
            <person name="Redding A."/>
            <person name="Roesel C."/>
            <person name="Sanchez-Gracia A."/>
            <person name="Schaack S."/>
            <person name="Shukla A."/>
            <person name="Tetreau G."/>
            <person name="Wang Y."/>
            <person name="Xiong G.H."/>
            <person name="Traut W."/>
            <person name="Walsh T.K."/>
            <person name="Worley K.C."/>
            <person name="Wu D."/>
            <person name="Wu W."/>
            <person name="Wu Y.Q."/>
            <person name="Zhang X."/>
            <person name="Zou Z."/>
            <person name="Zucker H."/>
            <person name="Briscoe A.D."/>
            <person name="Burmester T."/>
            <person name="Clem R.J."/>
            <person name="Feyereisen R."/>
            <person name="Grimmelikhuijzen C.J.P."/>
            <person name="Hamodrakas S.J."/>
            <person name="Hansson B.S."/>
            <person name="Huguet E."/>
            <person name="Jermiin L.S."/>
            <person name="Lan Q."/>
            <person name="Lehman H.K."/>
            <person name="Lorenzen M."/>
            <person name="Merzendorfer H."/>
            <person name="Michalopoulos I."/>
            <person name="Morton D.B."/>
            <person name="Muthukrishnan S."/>
            <person name="Oakeshott J.G."/>
            <person name="Palmer W."/>
            <person name="Park Y."/>
            <person name="Passarelli A.L."/>
            <person name="Rozas J."/>
            <person name="Schwartz L.M."/>
            <person name="Smith W."/>
            <person name="Southgate A."/>
            <person name="Vilcinskas A."/>
            <person name="Vogt R."/>
            <person name="Wang P."/>
            <person name="Werren J."/>
            <person name="Yu X.Q."/>
            <person name="Zhou J.J."/>
            <person name="Brown S.J."/>
            <person name="Scherer S.E."/>
            <person name="Richards S."/>
            <person name="Blissard G.W."/>
        </authorList>
    </citation>
    <scope>NUCLEOTIDE SEQUENCE</scope>
</reference>
<dbReference type="AlphaFoldDB" id="A0A922CJC7"/>
<dbReference type="PANTHER" id="PTHR11610:SF173">
    <property type="entry name" value="LIPASE DOMAIN-CONTAINING PROTEIN-RELATED"/>
    <property type="match status" value="1"/>
</dbReference>
<dbReference type="GO" id="GO:0016042">
    <property type="term" value="P:lipid catabolic process"/>
    <property type="evidence" value="ECO:0007669"/>
    <property type="project" value="TreeGrafter"/>
</dbReference>
<comment type="subcellular location">
    <subcellularLocation>
        <location evidence="1">Secreted</location>
    </subcellularLocation>
</comment>
<keyword evidence="3" id="KW-0964">Secreted</keyword>
<sequence>MEVFLMLVFMCSSVLGAVDTGYPAGLMANCPGMTKKTILSENTKDSLSVVVINPTAGFFGYPEARCKLVNGTECVVKHLDLKNAKTQVLVSGYLDSSFSLAMRSLVTPYLARGRNVILLELFPILVRSYPVAARLTKPLGDLLGVFLTALTKYGLASNKLEIVGASLGAHISSFAAVKYHQLTGRKPLRLTGLDPAGPCYRDLPPAARLNAQVAHKVDVLHTSIDGFGIAEPLGHIDFYANGGEYQPSMVGNFIMPCFLLCSHIRAAKYWVLANIFPDKFIAVQCDSVARARHGDCYDKNITNLLGPKTDFKKPGIYYLPTQEVPPFYLGEDGIKKKKYGVNTYLLKPAPNKDLII</sequence>
<gene>
    <name evidence="7" type="ORF">O3G_MSEX005303</name>
</gene>
<evidence type="ECO:0000256" key="3">
    <source>
        <dbReference type="ARBA" id="ARBA00022525"/>
    </source>
</evidence>
<accession>A0A922CJC7</accession>
<dbReference type="PANTHER" id="PTHR11610">
    <property type="entry name" value="LIPASE"/>
    <property type="match status" value="1"/>
</dbReference>
<dbReference type="Proteomes" id="UP000791440">
    <property type="component" value="Unassembled WGS sequence"/>
</dbReference>
<evidence type="ECO:0000313" key="9">
    <source>
        <dbReference type="Proteomes" id="UP000791440"/>
    </source>
</evidence>
<feature type="chain" id="PRO_5038276733" evidence="5">
    <location>
        <begin position="17"/>
        <end position="356"/>
    </location>
</feature>
<dbReference type="Gene3D" id="3.40.50.1820">
    <property type="entry name" value="alpha/beta hydrolase"/>
    <property type="match status" value="1"/>
</dbReference>
<dbReference type="GO" id="GO:0017171">
    <property type="term" value="F:serine hydrolase activity"/>
    <property type="evidence" value="ECO:0007669"/>
    <property type="project" value="TreeGrafter"/>
</dbReference>